<dbReference type="PRINTS" id="PR00503">
    <property type="entry name" value="BROMODOMAIN"/>
</dbReference>
<keyword evidence="8" id="KW-1185">Reference proteome</keyword>
<keyword evidence="3" id="KW-0862">Zinc</keyword>
<dbReference type="PANTHER" id="PTHR22881">
    <property type="entry name" value="BROMODOMAIN CONTAINING PROTEIN"/>
    <property type="match status" value="1"/>
</dbReference>
<dbReference type="GO" id="GO:0006355">
    <property type="term" value="P:regulation of DNA-templated transcription"/>
    <property type="evidence" value="ECO:0007669"/>
    <property type="project" value="InterPro"/>
</dbReference>
<dbReference type="PANTHER" id="PTHR22881:SF27">
    <property type="entry name" value="BROMODOMAIN CONTAINING 7_9"/>
    <property type="match status" value="1"/>
</dbReference>
<evidence type="ECO:0000259" key="6">
    <source>
        <dbReference type="PROSITE" id="PS50114"/>
    </source>
</evidence>
<feature type="compositionally biased region" description="Basic residues" evidence="4">
    <location>
        <begin position="21"/>
        <end position="32"/>
    </location>
</feature>
<dbReference type="Gene3D" id="1.20.920.10">
    <property type="entry name" value="Bromodomain-like"/>
    <property type="match status" value="1"/>
</dbReference>
<dbReference type="InterPro" id="IPR001487">
    <property type="entry name" value="Bromodomain"/>
</dbReference>
<dbReference type="CDD" id="cd04369">
    <property type="entry name" value="Bromodomain"/>
    <property type="match status" value="1"/>
</dbReference>
<feature type="region of interest" description="Disordered" evidence="4">
    <location>
        <begin position="713"/>
        <end position="754"/>
    </location>
</feature>
<dbReference type="EMBL" id="NBIV01000080">
    <property type="protein sequence ID" value="PXF44825.1"/>
    <property type="molecule type" value="Genomic_DNA"/>
</dbReference>
<feature type="compositionally biased region" description="Low complexity" evidence="4">
    <location>
        <begin position="735"/>
        <end position="746"/>
    </location>
</feature>
<keyword evidence="3" id="KW-0479">Metal-binding</keyword>
<feature type="compositionally biased region" description="Basic and acidic residues" evidence="4">
    <location>
        <begin position="216"/>
        <end position="226"/>
    </location>
</feature>
<dbReference type="GO" id="GO:0043565">
    <property type="term" value="F:sequence-specific DNA binding"/>
    <property type="evidence" value="ECO:0007669"/>
    <property type="project" value="InterPro"/>
</dbReference>
<dbReference type="AlphaFoldDB" id="A0A2V3IRT2"/>
<feature type="region of interest" description="Disordered" evidence="4">
    <location>
        <begin position="190"/>
        <end position="226"/>
    </location>
</feature>
<dbReference type="InterPro" id="IPR051831">
    <property type="entry name" value="Bromodomain_contain_prot"/>
</dbReference>
<dbReference type="OrthoDB" id="6096at2759"/>
<dbReference type="Pfam" id="PF00439">
    <property type="entry name" value="Bromodomain"/>
    <property type="match status" value="1"/>
</dbReference>
<evidence type="ECO:0000256" key="1">
    <source>
        <dbReference type="ARBA" id="ARBA00023117"/>
    </source>
</evidence>
<dbReference type="CDD" id="cd00202">
    <property type="entry name" value="ZnF_GATA"/>
    <property type="match status" value="1"/>
</dbReference>
<dbReference type="GO" id="GO:0008270">
    <property type="term" value="F:zinc ion binding"/>
    <property type="evidence" value="ECO:0007669"/>
    <property type="project" value="UniProtKB-KW"/>
</dbReference>
<feature type="domain" description="Bromo" evidence="5">
    <location>
        <begin position="64"/>
        <end position="132"/>
    </location>
</feature>
<dbReference type="PROSITE" id="PS50114">
    <property type="entry name" value="GATA_ZN_FINGER_2"/>
    <property type="match status" value="1"/>
</dbReference>
<feature type="domain" description="GATA-type" evidence="6">
    <location>
        <begin position="641"/>
        <end position="679"/>
    </location>
</feature>
<dbReference type="SMART" id="SM00401">
    <property type="entry name" value="ZnF_GATA"/>
    <property type="match status" value="1"/>
</dbReference>
<keyword evidence="1 2" id="KW-0103">Bromodomain</keyword>
<evidence type="ECO:0000256" key="4">
    <source>
        <dbReference type="SAM" id="MobiDB-lite"/>
    </source>
</evidence>
<reference evidence="7 8" key="1">
    <citation type="journal article" date="2018" name="Mol. Biol. Evol.">
        <title>Analysis of the draft genome of the red seaweed Gracilariopsis chorda provides insights into genome size evolution in Rhodophyta.</title>
        <authorList>
            <person name="Lee J."/>
            <person name="Yang E.C."/>
            <person name="Graf L."/>
            <person name="Yang J.H."/>
            <person name="Qiu H."/>
            <person name="Zel Zion U."/>
            <person name="Chan C.X."/>
            <person name="Stephens T.G."/>
            <person name="Weber A.P.M."/>
            <person name="Boo G.H."/>
            <person name="Boo S.M."/>
            <person name="Kim K.M."/>
            <person name="Shin Y."/>
            <person name="Jung M."/>
            <person name="Lee S.J."/>
            <person name="Yim H.S."/>
            <person name="Lee J.H."/>
            <person name="Bhattacharya D."/>
            <person name="Yoon H.S."/>
        </authorList>
    </citation>
    <scope>NUCLEOTIDE SEQUENCE [LARGE SCALE GENOMIC DNA]</scope>
    <source>
        <strain evidence="7 8">SKKU-2015</strain>
        <tissue evidence="7">Whole body</tissue>
    </source>
</reference>
<evidence type="ECO:0000313" key="7">
    <source>
        <dbReference type="EMBL" id="PXF44825.1"/>
    </source>
</evidence>
<feature type="region of interest" description="Disordered" evidence="4">
    <location>
        <begin position="1"/>
        <end position="47"/>
    </location>
</feature>
<dbReference type="Proteomes" id="UP000247409">
    <property type="component" value="Unassembled WGS sequence"/>
</dbReference>
<evidence type="ECO:0000256" key="2">
    <source>
        <dbReference type="PROSITE-ProRule" id="PRU00035"/>
    </source>
</evidence>
<evidence type="ECO:0000259" key="5">
    <source>
        <dbReference type="PROSITE" id="PS50014"/>
    </source>
</evidence>
<accession>A0A2V3IRT2</accession>
<dbReference type="PROSITE" id="PS50014">
    <property type="entry name" value="BROMODOMAIN_2"/>
    <property type="match status" value="1"/>
</dbReference>
<evidence type="ECO:0000313" key="8">
    <source>
        <dbReference type="Proteomes" id="UP000247409"/>
    </source>
</evidence>
<dbReference type="Gene3D" id="3.30.50.10">
    <property type="entry name" value="Erythroid Transcription Factor GATA-1, subunit A"/>
    <property type="match status" value="1"/>
</dbReference>
<comment type="caution">
    <text evidence="7">The sequence shown here is derived from an EMBL/GenBank/DDBJ whole genome shotgun (WGS) entry which is preliminary data.</text>
</comment>
<dbReference type="InterPro" id="IPR036427">
    <property type="entry name" value="Bromodomain-like_sf"/>
</dbReference>
<dbReference type="InterPro" id="IPR000679">
    <property type="entry name" value="Znf_GATA"/>
</dbReference>
<sequence>MGVAKRRRPGTESSLNSTTPARKKPSSSRGRGRPPNAPRDGRERPPSLAECFKHRCSDVLDRLSKKDHYDIFLEPVKGVAGYHDIIKRPMDLSTVRSKLTSAEYKSLGEFRKDLDLIWSNCLLFNGKEPTNVFSKKAIELRRLTDKLIVTTRQQLEKDKEAMHKWKEKYRKRRETMAANAALHNARLHGTSAPYASPASIRQSRDYSDPMASADFTSEHHTGKSPEEHALAEALRLQYAGTTGLYRKGSLNAPMPQYTKPDGSIAHIPIVCYNPVQDYWAPNDPVEAHTCRRDSIPELLCDTLPPSRLSNPCKPDPRTDFVFVSDYAESLYHFVRGSGSIAADIVTEILSPELVLRAQHELLRKKGMTPKQIATAIKAIESVRSSLPLYTPLKLWNRQAIVELADDIERVNKRAVSILPKTHRTINEYNGIQGLRKFLDDDLIKEVESTPSQIIDFSMPHGVSLATLHDIVSLTQVDPMAVAPNQAKAIEMLRKQAQTHLSRLRPDTAAKIARNPAQQPNALFEFQRRTIALRKQREHEADKHAALIVEQMRKVALPPKDPPRPDRNEASGAMKISCPNAVSQQLQTDSSSVHDVSLQQNGQLGLLRQNQPTTTAFPANALVRPAVSFALRGQSIDTKITCTNCGTVNTPRWQSSDITAPRGLCVTCGLFWEKTRQMRPKDFATQTSFFQSMQKAVPTQNGRTILNKSQSQLHTMIPGMSPNGVSKPPIQKKTTPSASRRSPSSSGSGRGSRSRIPSCVLLDQSMHPAVPNANPNFLHGMSRAFPSMQSQSHLTQTQRPSVGGSVLDVITARAGNQRSFNIGQQLHGAGPATFVGAKTGTAVGHLNESSNANNAMNVPLFSRPSVVNTVGSQPLGIIPNGSESFMTAAKQTLPQQQQNPLHQALRPPQQGFSNVGASAFNPITFQGNNAHTMFNSGNINYQNANVSNQGFIPEGGMGVQFPKVPDPNSQVLLGQRTTDLCTSNSGMPGAESMSVNGGTTGDGLGNASFAGFANQQGNAGISHVSSVGDMRGSQLANISGNETPAQMMENLLFGMGGIASSPSGAPEFEF</sequence>
<name>A0A2V3IRT2_9FLOR</name>
<dbReference type="SUPFAM" id="SSF57716">
    <property type="entry name" value="Glucocorticoid receptor-like (DNA-binding domain)"/>
    <property type="match status" value="1"/>
</dbReference>
<organism evidence="7 8">
    <name type="scientific">Gracilariopsis chorda</name>
    <dbReference type="NCBI Taxonomy" id="448386"/>
    <lineage>
        <taxon>Eukaryota</taxon>
        <taxon>Rhodophyta</taxon>
        <taxon>Florideophyceae</taxon>
        <taxon>Rhodymeniophycidae</taxon>
        <taxon>Gracilariales</taxon>
        <taxon>Gracilariaceae</taxon>
        <taxon>Gracilariopsis</taxon>
    </lineage>
</organism>
<proteinExistence type="predicted"/>
<dbReference type="SUPFAM" id="SSF47370">
    <property type="entry name" value="Bromodomain"/>
    <property type="match status" value="1"/>
</dbReference>
<keyword evidence="3" id="KW-0863">Zinc-finger</keyword>
<evidence type="ECO:0000256" key="3">
    <source>
        <dbReference type="PROSITE-ProRule" id="PRU00094"/>
    </source>
</evidence>
<dbReference type="SMART" id="SM00297">
    <property type="entry name" value="BROMO"/>
    <property type="match status" value="1"/>
</dbReference>
<dbReference type="STRING" id="448386.A0A2V3IRT2"/>
<protein>
    <submittedName>
        <fullName evidence="7">Bromodomain and PHD finger-containing protein 3</fullName>
    </submittedName>
</protein>
<dbReference type="InterPro" id="IPR013088">
    <property type="entry name" value="Znf_NHR/GATA"/>
</dbReference>
<gene>
    <name evidence="7" type="ORF">BWQ96_05408</name>
</gene>